<dbReference type="Proteomes" id="UP000184147">
    <property type="component" value="Unassembled WGS sequence"/>
</dbReference>
<sequence length="197" mass="22649">MENTTTSHPLAEQLWKGAAAFLKHEQTHDGSIVDGLDIYGKVSEEDDQFNAVSLVFIEANADEDPNNKALKDTLLHAITSIIGANYKKEHLHFLEELAQTEKTGRGIHALDYYLRLGSYHESLRPQVIDFVVNNYTGFSSEQLNLTGFYLYNVYPKTQEYFSLFQTIVNFHKGIAPEKNENPMGYLEPETKPWWKFW</sequence>
<evidence type="ECO:0000313" key="2">
    <source>
        <dbReference type="Proteomes" id="UP000184147"/>
    </source>
</evidence>
<name>A0A1M4ZVF7_9FLAO</name>
<dbReference type="STRING" id="1124188.SAMN05444377_10532"/>
<dbReference type="RefSeq" id="WP_073362510.1">
    <property type="nucleotide sequence ID" value="NZ_FQVQ01000005.1"/>
</dbReference>
<keyword evidence="2" id="KW-1185">Reference proteome</keyword>
<reference evidence="1 2" key="1">
    <citation type="submission" date="2016-11" db="EMBL/GenBank/DDBJ databases">
        <authorList>
            <person name="Jaros S."/>
            <person name="Januszkiewicz K."/>
            <person name="Wedrychowicz H."/>
        </authorList>
    </citation>
    <scope>NUCLEOTIDE SEQUENCE [LARGE SCALE GENOMIC DNA]</scope>
    <source>
        <strain evidence="1 2">DSM 25660</strain>
    </source>
</reference>
<proteinExistence type="predicted"/>
<organism evidence="1 2">
    <name type="scientific">Flavobacterium fontis</name>
    <dbReference type="NCBI Taxonomy" id="1124188"/>
    <lineage>
        <taxon>Bacteria</taxon>
        <taxon>Pseudomonadati</taxon>
        <taxon>Bacteroidota</taxon>
        <taxon>Flavobacteriia</taxon>
        <taxon>Flavobacteriales</taxon>
        <taxon>Flavobacteriaceae</taxon>
        <taxon>Flavobacterium</taxon>
    </lineage>
</organism>
<dbReference type="AlphaFoldDB" id="A0A1M4ZVF7"/>
<accession>A0A1M4ZVF7</accession>
<dbReference type="EMBL" id="FQVQ01000005">
    <property type="protein sequence ID" value="SHF21732.1"/>
    <property type="molecule type" value="Genomic_DNA"/>
</dbReference>
<gene>
    <name evidence="1" type="ORF">SAMN05444377_10532</name>
</gene>
<dbReference type="OrthoDB" id="772959at2"/>
<evidence type="ECO:0000313" key="1">
    <source>
        <dbReference type="EMBL" id="SHF21732.1"/>
    </source>
</evidence>
<protein>
    <submittedName>
        <fullName evidence="1">Uncharacterized protein</fullName>
    </submittedName>
</protein>